<dbReference type="VEuPathDB" id="FungiDB:An12g01440"/>
<name>A0AAJ8E3P1_ASPNG</name>
<evidence type="ECO:0000313" key="1">
    <source>
        <dbReference type="RefSeq" id="XP_059605511.1"/>
    </source>
</evidence>
<proteinExistence type="predicted"/>
<organism evidence="1">
    <name type="scientific">Aspergillus niger</name>
    <dbReference type="NCBI Taxonomy" id="5061"/>
    <lineage>
        <taxon>Eukaryota</taxon>
        <taxon>Fungi</taxon>
        <taxon>Dikarya</taxon>
        <taxon>Ascomycota</taxon>
        <taxon>Pezizomycotina</taxon>
        <taxon>Eurotiomycetes</taxon>
        <taxon>Eurotiomycetidae</taxon>
        <taxon>Eurotiales</taxon>
        <taxon>Aspergillaceae</taxon>
        <taxon>Aspergillus</taxon>
        <taxon>Aspergillus subgen. Circumdati</taxon>
    </lineage>
</organism>
<dbReference type="GeneID" id="84592475"/>
<gene>
    <name evidence="1" type="ORF">An12g01440</name>
</gene>
<reference evidence="1" key="1">
    <citation type="submission" date="2025-02" db="EMBL/GenBank/DDBJ databases">
        <authorList>
            <consortium name="NCBI Genome Project"/>
        </authorList>
    </citation>
    <scope>NUCLEOTIDE SEQUENCE</scope>
</reference>
<protein>
    <submittedName>
        <fullName evidence="1">Uncharacterized protein</fullName>
    </submittedName>
</protein>
<dbReference type="RefSeq" id="XP_059605511.1">
    <property type="nucleotide sequence ID" value="XM_059750692.1"/>
</dbReference>
<dbReference type="AlphaFoldDB" id="A0AAJ8E3P1"/>
<accession>A0AAJ8E3P1</accession>
<dbReference type="KEGG" id="ang:An12g01440"/>
<sequence>MDCCIGQNPAQSDNGVKRTSRKLEILSPGIVYDIWLVGWDWRQMIKSETYDWKMRIRSQSSKSILQTATVRETGPSRKPRGTLGHTWSISSGMSKAIAKYQNNDLTVDILLHTASKSYERYNKLMKPKNAKLLSRYGSSTAYGRAKSKTDVIVNGQSAIDNYYHINGRSHHQRSGGWMVEVYLDAYYDPLVTSAGLNLQRFCRDGQIFSVALTRAVSEQAIGRANCVGQSQIVQVFDYRGKLLYLEGEVDTNDHEAVLDALMANLEAAQYICTYLIAVYKSFTEHFYFSCTLYPS</sequence>
<reference evidence="1" key="2">
    <citation type="submission" date="2025-08" db="UniProtKB">
        <authorList>
            <consortium name="RefSeq"/>
        </authorList>
    </citation>
    <scope>IDENTIFICATION</scope>
</reference>